<feature type="domain" description="DUF4246" evidence="1">
    <location>
        <begin position="113"/>
        <end position="586"/>
    </location>
</feature>
<reference evidence="3" key="1">
    <citation type="journal article" date="2021" name="J Fungi (Basel)">
        <title>Virulence traits and population genomics of the black yeast Aureobasidium melanogenum.</title>
        <authorList>
            <person name="Cernosa A."/>
            <person name="Sun X."/>
            <person name="Gostincar C."/>
            <person name="Fang C."/>
            <person name="Gunde-Cimerman N."/>
            <person name="Song Z."/>
        </authorList>
    </citation>
    <scope>NUCLEOTIDE SEQUENCE</scope>
    <source>
        <strain evidence="3">EXF-9911</strain>
    </source>
</reference>
<organism evidence="3 4">
    <name type="scientific">Aureobasidium melanogenum</name>
    <name type="common">Aureobasidium pullulans var. melanogenum</name>
    <dbReference type="NCBI Taxonomy" id="46634"/>
    <lineage>
        <taxon>Eukaryota</taxon>
        <taxon>Fungi</taxon>
        <taxon>Dikarya</taxon>
        <taxon>Ascomycota</taxon>
        <taxon>Pezizomycotina</taxon>
        <taxon>Dothideomycetes</taxon>
        <taxon>Dothideomycetidae</taxon>
        <taxon>Dothideales</taxon>
        <taxon>Saccotheciaceae</taxon>
        <taxon>Aureobasidium</taxon>
    </lineage>
</organism>
<proteinExistence type="predicted"/>
<dbReference type="OrthoDB" id="415532at2759"/>
<gene>
    <name evidence="3" type="ORF">KCU76_g9206</name>
</gene>
<dbReference type="Pfam" id="PF14033">
    <property type="entry name" value="DUF4246"/>
    <property type="match status" value="1"/>
</dbReference>
<dbReference type="Proteomes" id="UP000779574">
    <property type="component" value="Unassembled WGS sequence"/>
</dbReference>
<feature type="non-terminal residue" evidence="3">
    <location>
        <position position="653"/>
    </location>
</feature>
<evidence type="ECO:0000313" key="4">
    <source>
        <dbReference type="Proteomes" id="UP000779574"/>
    </source>
</evidence>
<dbReference type="EMBL" id="JAHFXF010000376">
    <property type="protein sequence ID" value="KAG9689002.1"/>
    <property type="molecule type" value="Genomic_DNA"/>
</dbReference>
<dbReference type="AlphaFoldDB" id="A0A9P8EGH0"/>
<feature type="domain" description="DUF4246" evidence="2">
    <location>
        <begin position="31"/>
        <end position="101"/>
    </location>
</feature>
<evidence type="ECO:0000259" key="1">
    <source>
        <dbReference type="Pfam" id="PF14033"/>
    </source>
</evidence>
<dbReference type="InterPro" id="IPR025340">
    <property type="entry name" value="DUF4246"/>
</dbReference>
<accession>A0A9P8EGH0</accession>
<sequence length="653" mass="75644">MSAPGASPQTKAPDNIKCHHFFDDAGREVFPGLGMELNDPRLHPNKCPHHRLVDVNPTEWKGMVLALRETNMILVMQRLMEKPEWYRKIFDDTICDKWMAEVVSQVEDFSELMWQYCVAELRDKAKTMEETGVVAPIDVDVQVVYSDTTVPEDLRRDLNRAVASLENVPTKDKDWHPRTRERVLDLVHPSLFPLIYGRSKVLREGVVELENCTSYCGQGAVIERLESTSNTSTYHSLQFQWLPCDVHFQGEDDVKIVSYINNLHPREHPELYRVIEKIVAKAVPLWDQVLSHTGGSLCEYNGTTKSRDYVRPFRPRVEINDFRFEWSHGSEARPMGWTLGRHPQTEEEKAELKALVEAENAHPDGWYDSDRHNADKEKGLSRDESWRLDEWWSANMRTLHMPEPKPFTPREVPEEPPLDLRREYADSGLQIIVKLANTYLTPNDPQWDGGSWHVEGLSNEHIIATAIYYFSNDNITPSHLKFRHNCSDEAHLDLEYDQGDWDHLEKITGFKDQTDALIQKLGSVLCKEGRLLAFPNVLQHNVGSFQLEDDTRGGERKILALFLVDPHVRILSTSKVPPQRKDWWQSELRKQREDIHRLKTLPNELMEQVFGDVTDFPISMDEAKNVREALMEERGPISEDMIECEASFYFCEH</sequence>
<name>A0A9P8EGH0_AURME</name>
<dbReference type="InterPro" id="IPR049192">
    <property type="entry name" value="DUF4246_C"/>
</dbReference>
<reference evidence="3" key="2">
    <citation type="submission" date="2021-08" db="EMBL/GenBank/DDBJ databases">
        <authorList>
            <person name="Gostincar C."/>
            <person name="Sun X."/>
            <person name="Song Z."/>
            <person name="Gunde-Cimerman N."/>
        </authorList>
    </citation>
    <scope>NUCLEOTIDE SEQUENCE</scope>
    <source>
        <strain evidence="3">EXF-9911</strain>
    </source>
</reference>
<evidence type="ECO:0000313" key="3">
    <source>
        <dbReference type="EMBL" id="KAG9689002.1"/>
    </source>
</evidence>
<dbReference type="Pfam" id="PF21666">
    <property type="entry name" value="DUF4246_N"/>
    <property type="match status" value="1"/>
</dbReference>
<protein>
    <submittedName>
        <fullName evidence="3">Uncharacterized protein</fullName>
    </submittedName>
</protein>
<dbReference type="PANTHER" id="PTHR33119:SF1">
    <property type="entry name" value="FE2OG DIOXYGENASE DOMAIN-CONTAINING PROTEIN"/>
    <property type="match status" value="1"/>
</dbReference>
<dbReference type="PANTHER" id="PTHR33119">
    <property type="entry name" value="IFI3P"/>
    <property type="match status" value="1"/>
</dbReference>
<evidence type="ECO:0000259" key="2">
    <source>
        <dbReference type="Pfam" id="PF21666"/>
    </source>
</evidence>
<comment type="caution">
    <text evidence="3">The sequence shown here is derived from an EMBL/GenBank/DDBJ whole genome shotgun (WGS) entry which is preliminary data.</text>
</comment>
<dbReference type="InterPro" id="IPR049207">
    <property type="entry name" value="DUF4246_N"/>
</dbReference>